<dbReference type="PANTHER" id="PTHR48069:SF3">
    <property type="entry name" value="DIHYDROFOLATE REDUCTASE"/>
    <property type="match status" value="1"/>
</dbReference>
<evidence type="ECO:0000256" key="2">
    <source>
        <dbReference type="ARBA" id="ARBA00009539"/>
    </source>
</evidence>
<sequence length="164" mass="18611">MEIRIVVAASEDNFIGIDNQLPWHLPEDLRFFKKMTSGMPVVMGKNTWLSLGRALPNRLNVVISSSLNNLPEGVLIFDSLENAIAHLKSEGNETISIIGGGQIYKAALPFTDVVYLTRIHTILRNGTAAFPPLSENEWKLTWEEPHTADEKNKFDYTFQKWERI</sequence>
<proteinExistence type="inferred from homology"/>
<evidence type="ECO:0000313" key="11">
    <source>
        <dbReference type="Proteomes" id="UP000323632"/>
    </source>
</evidence>
<evidence type="ECO:0000256" key="8">
    <source>
        <dbReference type="PIRNR" id="PIRNR000194"/>
    </source>
</evidence>
<dbReference type="GO" id="GO:0046654">
    <property type="term" value="P:tetrahydrofolate biosynthetic process"/>
    <property type="evidence" value="ECO:0007669"/>
    <property type="project" value="UniProtKB-UniPathway"/>
</dbReference>
<name>A0A5M6CRB9_9BACT</name>
<evidence type="ECO:0000256" key="7">
    <source>
        <dbReference type="ARBA" id="ARBA00025067"/>
    </source>
</evidence>
<evidence type="ECO:0000313" key="10">
    <source>
        <dbReference type="EMBL" id="KAA5536502.1"/>
    </source>
</evidence>
<reference evidence="10 11" key="1">
    <citation type="submission" date="2019-09" db="EMBL/GenBank/DDBJ databases">
        <title>Genome sequence and assembly of Taibaiella sp.</title>
        <authorList>
            <person name="Chhetri G."/>
        </authorList>
    </citation>
    <scope>NUCLEOTIDE SEQUENCE [LARGE SCALE GENOMIC DNA]</scope>
    <source>
        <strain evidence="10 11">KVB11</strain>
    </source>
</reference>
<organism evidence="10 11">
    <name type="scientific">Taibaiella lutea</name>
    <dbReference type="NCBI Taxonomy" id="2608001"/>
    <lineage>
        <taxon>Bacteria</taxon>
        <taxon>Pseudomonadati</taxon>
        <taxon>Bacteroidota</taxon>
        <taxon>Chitinophagia</taxon>
        <taxon>Chitinophagales</taxon>
        <taxon>Chitinophagaceae</taxon>
        <taxon>Taibaiella</taxon>
    </lineage>
</organism>
<evidence type="ECO:0000256" key="3">
    <source>
        <dbReference type="ARBA" id="ARBA00012856"/>
    </source>
</evidence>
<dbReference type="Gene3D" id="3.40.430.10">
    <property type="entry name" value="Dihydrofolate Reductase, subunit A"/>
    <property type="match status" value="1"/>
</dbReference>
<dbReference type="UniPathway" id="UPA00077">
    <property type="reaction ID" value="UER00158"/>
</dbReference>
<dbReference type="Pfam" id="PF00186">
    <property type="entry name" value="DHFR_1"/>
    <property type="match status" value="1"/>
</dbReference>
<dbReference type="EC" id="1.5.1.3" evidence="3 8"/>
<dbReference type="GO" id="GO:0046452">
    <property type="term" value="P:dihydrofolate metabolic process"/>
    <property type="evidence" value="ECO:0007669"/>
    <property type="project" value="TreeGrafter"/>
</dbReference>
<comment type="pathway">
    <text evidence="1 8">Cofactor biosynthesis; tetrahydrofolate biosynthesis; 5,6,7,8-tetrahydrofolate from 7,8-dihydrofolate: step 1/1.</text>
</comment>
<dbReference type="GO" id="GO:0046655">
    <property type="term" value="P:folic acid metabolic process"/>
    <property type="evidence" value="ECO:0007669"/>
    <property type="project" value="TreeGrafter"/>
</dbReference>
<dbReference type="GO" id="GO:0004146">
    <property type="term" value="F:dihydrofolate reductase activity"/>
    <property type="evidence" value="ECO:0007669"/>
    <property type="project" value="UniProtKB-EC"/>
</dbReference>
<dbReference type="PROSITE" id="PS51330">
    <property type="entry name" value="DHFR_2"/>
    <property type="match status" value="1"/>
</dbReference>
<dbReference type="AlphaFoldDB" id="A0A5M6CRB9"/>
<dbReference type="GO" id="GO:0006730">
    <property type="term" value="P:one-carbon metabolic process"/>
    <property type="evidence" value="ECO:0007669"/>
    <property type="project" value="UniProtKB-KW"/>
</dbReference>
<dbReference type="InterPro" id="IPR012259">
    <property type="entry name" value="DHFR"/>
</dbReference>
<dbReference type="SUPFAM" id="SSF53597">
    <property type="entry name" value="Dihydrofolate reductase-like"/>
    <property type="match status" value="1"/>
</dbReference>
<comment type="function">
    <text evidence="7 8">Key enzyme in folate metabolism. Catalyzes an essential reaction for de novo glycine and purine synthesis, and for DNA precursor synthesis.</text>
</comment>
<dbReference type="InterPro" id="IPR001796">
    <property type="entry name" value="DHFR_dom"/>
</dbReference>
<evidence type="ECO:0000256" key="6">
    <source>
        <dbReference type="ARBA" id="ARBA00023002"/>
    </source>
</evidence>
<dbReference type="CDD" id="cd00209">
    <property type="entry name" value="DHFR"/>
    <property type="match status" value="1"/>
</dbReference>
<evidence type="ECO:0000259" key="9">
    <source>
        <dbReference type="PROSITE" id="PS51330"/>
    </source>
</evidence>
<evidence type="ECO:0000256" key="1">
    <source>
        <dbReference type="ARBA" id="ARBA00004903"/>
    </source>
</evidence>
<dbReference type="PRINTS" id="PR00070">
    <property type="entry name" value="DHFR"/>
</dbReference>
<accession>A0A5M6CRB9</accession>
<gene>
    <name evidence="10" type="ORF">F0919_02205</name>
</gene>
<dbReference type="PANTHER" id="PTHR48069">
    <property type="entry name" value="DIHYDROFOLATE REDUCTASE"/>
    <property type="match status" value="1"/>
</dbReference>
<dbReference type="GO" id="GO:0005829">
    <property type="term" value="C:cytosol"/>
    <property type="evidence" value="ECO:0007669"/>
    <property type="project" value="TreeGrafter"/>
</dbReference>
<evidence type="ECO:0000256" key="4">
    <source>
        <dbReference type="ARBA" id="ARBA00022563"/>
    </source>
</evidence>
<feature type="domain" description="DHFR" evidence="9">
    <location>
        <begin position="2"/>
        <end position="163"/>
    </location>
</feature>
<dbReference type="PIRSF" id="PIRSF000194">
    <property type="entry name" value="DHFR"/>
    <property type="match status" value="1"/>
</dbReference>
<protein>
    <recommendedName>
        <fullName evidence="3 8">Dihydrofolate reductase</fullName>
        <ecNumber evidence="3 8">1.5.1.3</ecNumber>
    </recommendedName>
</protein>
<keyword evidence="11" id="KW-1185">Reference proteome</keyword>
<keyword evidence="6 8" id="KW-0560">Oxidoreductase</keyword>
<dbReference type="EMBL" id="VWSH01000001">
    <property type="protein sequence ID" value="KAA5536502.1"/>
    <property type="molecule type" value="Genomic_DNA"/>
</dbReference>
<comment type="similarity">
    <text evidence="2 8">Belongs to the dihydrofolate reductase family.</text>
</comment>
<comment type="catalytic activity">
    <reaction evidence="8">
        <text>(6S)-5,6,7,8-tetrahydrofolate + NADP(+) = 7,8-dihydrofolate + NADPH + H(+)</text>
        <dbReference type="Rhea" id="RHEA:15009"/>
        <dbReference type="ChEBI" id="CHEBI:15378"/>
        <dbReference type="ChEBI" id="CHEBI:57451"/>
        <dbReference type="ChEBI" id="CHEBI:57453"/>
        <dbReference type="ChEBI" id="CHEBI:57783"/>
        <dbReference type="ChEBI" id="CHEBI:58349"/>
        <dbReference type="EC" id="1.5.1.3"/>
    </reaction>
</comment>
<dbReference type="InterPro" id="IPR024072">
    <property type="entry name" value="DHFR-like_dom_sf"/>
</dbReference>
<dbReference type="Proteomes" id="UP000323632">
    <property type="component" value="Unassembled WGS sequence"/>
</dbReference>
<dbReference type="RefSeq" id="WP_150031079.1">
    <property type="nucleotide sequence ID" value="NZ_VWSH01000001.1"/>
</dbReference>
<dbReference type="GO" id="GO:0050661">
    <property type="term" value="F:NADP binding"/>
    <property type="evidence" value="ECO:0007669"/>
    <property type="project" value="InterPro"/>
</dbReference>
<comment type="caution">
    <text evidence="10">The sequence shown here is derived from an EMBL/GenBank/DDBJ whole genome shotgun (WGS) entry which is preliminary data.</text>
</comment>
<keyword evidence="5 8" id="KW-0521">NADP</keyword>
<keyword evidence="4 8" id="KW-0554">One-carbon metabolism</keyword>
<evidence type="ECO:0000256" key="5">
    <source>
        <dbReference type="ARBA" id="ARBA00022857"/>
    </source>
</evidence>